<organism evidence="17 18">
    <name type="scientific">Pseudomonas nitroreducens</name>
    <dbReference type="NCBI Taxonomy" id="46680"/>
    <lineage>
        <taxon>Bacteria</taxon>
        <taxon>Pseudomonadati</taxon>
        <taxon>Pseudomonadota</taxon>
        <taxon>Gammaproteobacteria</taxon>
        <taxon>Pseudomonadales</taxon>
        <taxon>Pseudomonadaceae</taxon>
        <taxon>Pseudomonas</taxon>
    </lineage>
</organism>
<dbReference type="SUPFAM" id="SSF158472">
    <property type="entry name" value="HAMP domain-like"/>
    <property type="match status" value="1"/>
</dbReference>
<dbReference type="Pfam" id="PF00672">
    <property type="entry name" value="HAMP"/>
    <property type="match status" value="1"/>
</dbReference>
<dbReference type="GO" id="GO:0005886">
    <property type="term" value="C:plasma membrane"/>
    <property type="evidence" value="ECO:0007669"/>
    <property type="project" value="UniProtKB-SubCell"/>
</dbReference>
<dbReference type="InterPro" id="IPR036097">
    <property type="entry name" value="HisK_dim/P_sf"/>
</dbReference>
<dbReference type="SMART" id="SM00387">
    <property type="entry name" value="HATPase_c"/>
    <property type="match status" value="1"/>
</dbReference>
<dbReference type="PANTHER" id="PTHR45436:SF15">
    <property type="entry name" value="SENSOR HISTIDINE KINASE CUSS"/>
    <property type="match status" value="1"/>
</dbReference>
<dbReference type="Gene3D" id="1.10.287.130">
    <property type="match status" value="1"/>
</dbReference>
<feature type="transmembrane region" description="Helical" evidence="14">
    <location>
        <begin position="161"/>
        <end position="181"/>
    </location>
</feature>
<proteinExistence type="predicted"/>
<dbReference type="InterPro" id="IPR005467">
    <property type="entry name" value="His_kinase_dom"/>
</dbReference>
<geneLocation type="plasmid" evidence="18">
    <name>ppnihbp1_1</name>
</geneLocation>
<dbReference type="InterPro" id="IPR050428">
    <property type="entry name" value="TCS_sensor_his_kinase"/>
</dbReference>
<keyword evidence="13 14" id="KW-0472">Membrane</keyword>
<dbReference type="Pfam" id="PF02518">
    <property type="entry name" value="HATPase_c"/>
    <property type="match status" value="1"/>
</dbReference>
<evidence type="ECO:0000256" key="1">
    <source>
        <dbReference type="ARBA" id="ARBA00000085"/>
    </source>
</evidence>
<keyword evidence="17" id="KW-0614">Plasmid</keyword>
<evidence type="ECO:0000313" key="17">
    <source>
        <dbReference type="EMBL" id="QIE91417.1"/>
    </source>
</evidence>
<comment type="function">
    <text evidence="14">Member of a two-component regulatory system.</text>
</comment>
<protein>
    <recommendedName>
        <fullName evidence="14">Sensor protein</fullName>
        <ecNumber evidence="14">2.7.13.3</ecNumber>
    </recommendedName>
</protein>
<dbReference type="SMART" id="SM00304">
    <property type="entry name" value="HAMP"/>
    <property type="match status" value="1"/>
</dbReference>
<dbReference type="Proteomes" id="UP000501063">
    <property type="component" value="Plasmid pPniHBP1_1"/>
</dbReference>
<keyword evidence="7 14" id="KW-0812">Transmembrane</keyword>
<evidence type="ECO:0000256" key="5">
    <source>
        <dbReference type="ARBA" id="ARBA00022553"/>
    </source>
</evidence>
<dbReference type="Pfam" id="PF00512">
    <property type="entry name" value="HisKA"/>
    <property type="match status" value="1"/>
</dbReference>
<evidence type="ECO:0000256" key="8">
    <source>
        <dbReference type="ARBA" id="ARBA00022741"/>
    </source>
</evidence>
<keyword evidence="8 14" id="KW-0547">Nucleotide-binding</keyword>
<keyword evidence="12 14" id="KW-0902">Two-component regulatory system</keyword>
<gene>
    <name evidence="17" type="ORF">G5B91_34305</name>
</gene>
<dbReference type="CDD" id="cd00082">
    <property type="entry name" value="HisKA"/>
    <property type="match status" value="1"/>
</dbReference>
<dbReference type="Pfam" id="PF21085">
    <property type="entry name" value="CusS"/>
    <property type="match status" value="1"/>
</dbReference>
<dbReference type="InterPro" id="IPR003661">
    <property type="entry name" value="HisK_dim/P_dom"/>
</dbReference>
<dbReference type="FunFam" id="3.30.565.10:FF:000006">
    <property type="entry name" value="Sensor histidine kinase WalK"/>
    <property type="match status" value="1"/>
</dbReference>
<reference evidence="17 18" key="1">
    <citation type="submission" date="2020-02" db="EMBL/GenBank/DDBJ databases">
        <title>Integrative conjugative elements (ICEs) and plasmids drive adaptation of Pseudomonas nitroreducens strain HBP1 to wastewater environment.</title>
        <authorList>
            <person name="Sentchilo V."/>
            <person name="Carraro N."/>
            <person name="Bertelli C."/>
            <person name="van der Meer J.R."/>
        </authorList>
    </citation>
    <scope>NUCLEOTIDE SEQUENCE [LARGE SCALE GENOMIC DNA]</scope>
    <source>
        <strain evidence="17 18">HBP1</strain>
        <plasmid evidence="18">ppnihbp1_1</plasmid>
    </source>
</reference>
<comment type="subcellular location">
    <subcellularLocation>
        <location evidence="2">Cell inner membrane</location>
        <topology evidence="2">Multi-pass membrane protein</topology>
    </subcellularLocation>
</comment>
<dbReference type="Gene3D" id="6.10.340.10">
    <property type="match status" value="1"/>
</dbReference>
<dbReference type="InterPro" id="IPR036890">
    <property type="entry name" value="HATPase_C_sf"/>
</dbReference>
<keyword evidence="6 14" id="KW-0808">Transferase</keyword>
<dbReference type="NCBIfam" id="TIGR01386">
    <property type="entry name" value="cztS_silS_copS"/>
    <property type="match status" value="1"/>
</dbReference>
<keyword evidence="9 14" id="KW-0418">Kinase</keyword>
<evidence type="ECO:0000256" key="3">
    <source>
        <dbReference type="ARBA" id="ARBA00022475"/>
    </source>
</evidence>
<dbReference type="EC" id="2.7.13.3" evidence="14"/>
<dbReference type="InterPro" id="IPR003660">
    <property type="entry name" value="HAMP_dom"/>
</dbReference>
<feature type="domain" description="Histidine kinase" evidence="15">
    <location>
        <begin position="243"/>
        <end position="457"/>
    </location>
</feature>
<keyword evidence="5" id="KW-0597">Phosphoprotein</keyword>
<dbReference type="SUPFAM" id="SSF55874">
    <property type="entry name" value="ATPase domain of HSP90 chaperone/DNA topoisomerase II/histidine kinase"/>
    <property type="match status" value="1"/>
</dbReference>
<evidence type="ECO:0000256" key="7">
    <source>
        <dbReference type="ARBA" id="ARBA00022692"/>
    </source>
</evidence>
<dbReference type="PROSITE" id="PS50885">
    <property type="entry name" value="HAMP"/>
    <property type="match status" value="1"/>
</dbReference>
<dbReference type="InterPro" id="IPR048590">
    <property type="entry name" value="CusS-like_sensor"/>
</dbReference>
<evidence type="ECO:0000259" key="16">
    <source>
        <dbReference type="PROSITE" id="PS50885"/>
    </source>
</evidence>
<name>A0A6G6J887_PSENT</name>
<feature type="domain" description="HAMP" evidence="16">
    <location>
        <begin position="182"/>
        <end position="235"/>
    </location>
</feature>
<dbReference type="CDD" id="cd06225">
    <property type="entry name" value="HAMP"/>
    <property type="match status" value="1"/>
</dbReference>
<dbReference type="InterPro" id="IPR006290">
    <property type="entry name" value="CztS_silS_copS"/>
</dbReference>
<evidence type="ECO:0000256" key="14">
    <source>
        <dbReference type="RuleBase" id="RU364088"/>
    </source>
</evidence>
<dbReference type="InterPro" id="IPR003594">
    <property type="entry name" value="HATPase_dom"/>
</dbReference>
<keyword evidence="11 14" id="KW-1133">Transmembrane helix</keyword>
<evidence type="ECO:0000256" key="9">
    <source>
        <dbReference type="ARBA" id="ARBA00022777"/>
    </source>
</evidence>
<dbReference type="PRINTS" id="PR00344">
    <property type="entry name" value="BCTRLSENSOR"/>
</dbReference>
<dbReference type="SUPFAM" id="SSF47384">
    <property type="entry name" value="Homodimeric domain of signal transducing histidine kinase"/>
    <property type="match status" value="1"/>
</dbReference>
<evidence type="ECO:0000256" key="6">
    <source>
        <dbReference type="ARBA" id="ARBA00022679"/>
    </source>
</evidence>
<evidence type="ECO:0000256" key="4">
    <source>
        <dbReference type="ARBA" id="ARBA00022519"/>
    </source>
</evidence>
<comment type="catalytic activity">
    <reaction evidence="1 14">
        <text>ATP + protein L-histidine = ADP + protein N-phospho-L-histidine.</text>
        <dbReference type="EC" id="2.7.13.3"/>
    </reaction>
</comment>
<dbReference type="AlphaFoldDB" id="A0A6G6J887"/>
<keyword evidence="4 14" id="KW-0997">Cell inner membrane</keyword>
<evidence type="ECO:0000256" key="10">
    <source>
        <dbReference type="ARBA" id="ARBA00022840"/>
    </source>
</evidence>
<keyword evidence="10 14" id="KW-0067">ATP-binding</keyword>
<dbReference type="PANTHER" id="PTHR45436">
    <property type="entry name" value="SENSOR HISTIDINE KINASE YKOH"/>
    <property type="match status" value="1"/>
</dbReference>
<dbReference type="SMART" id="SM00388">
    <property type="entry name" value="HisKA"/>
    <property type="match status" value="1"/>
</dbReference>
<evidence type="ECO:0000259" key="15">
    <source>
        <dbReference type="PROSITE" id="PS50109"/>
    </source>
</evidence>
<dbReference type="RefSeq" id="WP_024767292.1">
    <property type="nucleotide sequence ID" value="NZ_CP049142.1"/>
</dbReference>
<dbReference type="KEGG" id="pnt:G5B91_34305"/>
<accession>A0A6G6J887</accession>
<dbReference type="GO" id="GO:0005524">
    <property type="term" value="F:ATP binding"/>
    <property type="evidence" value="ECO:0007669"/>
    <property type="project" value="UniProtKB-KW"/>
</dbReference>
<evidence type="ECO:0000256" key="2">
    <source>
        <dbReference type="ARBA" id="ARBA00004429"/>
    </source>
</evidence>
<evidence type="ECO:0000256" key="11">
    <source>
        <dbReference type="ARBA" id="ARBA00022989"/>
    </source>
</evidence>
<dbReference type="GO" id="GO:0000155">
    <property type="term" value="F:phosphorelay sensor kinase activity"/>
    <property type="evidence" value="ECO:0007669"/>
    <property type="project" value="InterPro"/>
</dbReference>
<keyword evidence="3 14" id="KW-1003">Cell membrane</keyword>
<evidence type="ECO:0000313" key="18">
    <source>
        <dbReference type="Proteomes" id="UP000501063"/>
    </source>
</evidence>
<evidence type="ECO:0000256" key="12">
    <source>
        <dbReference type="ARBA" id="ARBA00023012"/>
    </source>
</evidence>
<dbReference type="EMBL" id="CP049142">
    <property type="protein sequence ID" value="QIE91417.1"/>
    <property type="molecule type" value="Genomic_DNA"/>
</dbReference>
<evidence type="ECO:0000256" key="13">
    <source>
        <dbReference type="ARBA" id="ARBA00023136"/>
    </source>
</evidence>
<dbReference type="Gene3D" id="3.30.565.10">
    <property type="entry name" value="Histidine kinase-like ATPase, C-terminal domain"/>
    <property type="match status" value="1"/>
</dbReference>
<dbReference type="PROSITE" id="PS50109">
    <property type="entry name" value="HIS_KIN"/>
    <property type="match status" value="1"/>
</dbReference>
<sequence length="457" mass="50976">MMKLSLTARMSLMFMLVVVSVLIVAGVSFSEFSRRHFWMQDQQAITEKLNSIQQVLAASNSNLENSRIHLELNALLGAHHELEAVVTTTDGNVLFSSSNLKNLPPRFLQENAGMWEWKHDGRLYRGMTERVGPPSGPYSATAVLILDVTSHTRFFMTLERWFWIGLAISAIASGALGVVVVRNGLRPIRQVTTVAASMSAKSLKERIPLAPVPYELQELVSSFNEMLARLDDSFVRLSNFSADIAHELRTPVTTLLTHTEVVLSKKRNIDDYEENLYSNLDSLNHMSRMIDDMLFLAKSDNGIITPDTARIDLEKIVLKLFEYYSLLTEERGIELRLNGAACIQGDSLMLHRAISNLLSNAVRYTPAGATIDVTIESHADTVTLSVANPGDTIPAEHLKKLFDRFYRADPARREGHSHNAGLGLAISRSIVEAHHGRIWCTSTNGVTAFHLEFPHLT</sequence>
<dbReference type="InterPro" id="IPR004358">
    <property type="entry name" value="Sig_transdc_His_kin-like_C"/>
</dbReference>